<dbReference type="STRING" id="857340.A0A086SUX3"/>
<keyword evidence="15" id="KW-1185">Reference proteome</keyword>
<evidence type="ECO:0000256" key="7">
    <source>
        <dbReference type="ARBA" id="ARBA00023002"/>
    </source>
</evidence>
<dbReference type="Gene3D" id="3.40.50.80">
    <property type="entry name" value="Nucleotide-binding domain of ferredoxin-NADP reductase (FNR) module"/>
    <property type="match status" value="1"/>
</dbReference>
<dbReference type="Pfam" id="PF01794">
    <property type="entry name" value="Ferric_reduct"/>
    <property type="match status" value="1"/>
</dbReference>
<dbReference type="SFLD" id="SFLDS00052">
    <property type="entry name" value="Ferric_Reductase_Domain"/>
    <property type="match status" value="1"/>
</dbReference>
<dbReference type="GO" id="GO:0006826">
    <property type="term" value="P:iron ion transport"/>
    <property type="evidence" value="ECO:0007669"/>
    <property type="project" value="TreeGrafter"/>
</dbReference>
<dbReference type="InterPro" id="IPR039261">
    <property type="entry name" value="FNR_nucleotide-bd"/>
</dbReference>
<feature type="transmembrane region" description="Helical" evidence="11">
    <location>
        <begin position="167"/>
        <end position="186"/>
    </location>
</feature>
<comment type="subcellular location">
    <subcellularLocation>
        <location evidence="1">Membrane</location>
        <topology evidence="1">Multi-pass membrane protein</topology>
    </subcellularLocation>
</comment>
<evidence type="ECO:0000259" key="13">
    <source>
        <dbReference type="PROSITE" id="PS51384"/>
    </source>
</evidence>
<keyword evidence="4 11" id="KW-0812">Transmembrane</keyword>
<keyword evidence="6 11" id="KW-1133">Transmembrane helix</keyword>
<feature type="transmembrane region" description="Helical" evidence="11">
    <location>
        <begin position="239"/>
        <end position="259"/>
    </location>
</feature>
<dbReference type="EMBL" id="JPKY01000158">
    <property type="protein sequence ID" value="KFH40905.1"/>
    <property type="molecule type" value="Genomic_DNA"/>
</dbReference>
<evidence type="ECO:0000256" key="12">
    <source>
        <dbReference type="SAM" id="SignalP"/>
    </source>
</evidence>
<dbReference type="GO" id="GO:0000293">
    <property type="term" value="F:ferric-chelate reductase activity"/>
    <property type="evidence" value="ECO:0007669"/>
    <property type="project" value="UniProtKB-ARBA"/>
</dbReference>
<dbReference type="PANTHER" id="PTHR32361">
    <property type="entry name" value="FERRIC/CUPRIC REDUCTASE TRANSMEMBRANE COMPONENT"/>
    <property type="match status" value="1"/>
</dbReference>
<evidence type="ECO:0000256" key="3">
    <source>
        <dbReference type="ARBA" id="ARBA00022448"/>
    </source>
</evidence>
<keyword evidence="12" id="KW-0732">Signal</keyword>
<dbReference type="SUPFAM" id="SSF52343">
    <property type="entry name" value="Ferredoxin reductase-like, C-terminal NADP-linked domain"/>
    <property type="match status" value="1"/>
</dbReference>
<evidence type="ECO:0000256" key="5">
    <source>
        <dbReference type="ARBA" id="ARBA00022982"/>
    </source>
</evidence>
<protein>
    <submittedName>
        <fullName evidence="14">Ferric/cupric reductase transmembrane component-like protein</fullName>
    </submittedName>
</protein>
<dbReference type="OrthoDB" id="167398at2759"/>
<evidence type="ECO:0000256" key="1">
    <source>
        <dbReference type="ARBA" id="ARBA00004141"/>
    </source>
</evidence>
<name>A0A086SUX3_HAPC1</name>
<comment type="similarity">
    <text evidence="2">Belongs to the ferric reductase (FRE) family.</text>
</comment>
<evidence type="ECO:0000313" key="15">
    <source>
        <dbReference type="Proteomes" id="UP000029964"/>
    </source>
</evidence>
<comment type="caution">
    <text evidence="14">The sequence shown here is derived from an EMBL/GenBank/DDBJ whole genome shotgun (WGS) entry which is preliminary data.</text>
</comment>
<dbReference type="GO" id="GO:0015677">
    <property type="term" value="P:copper ion import"/>
    <property type="evidence" value="ECO:0007669"/>
    <property type="project" value="TreeGrafter"/>
</dbReference>
<evidence type="ECO:0000256" key="10">
    <source>
        <dbReference type="ARBA" id="ARBA00023180"/>
    </source>
</evidence>
<dbReference type="GO" id="GO:0005886">
    <property type="term" value="C:plasma membrane"/>
    <property type="evidence" value="ECO:0007669"/>
    <property type="project" value="TreeGrafter"/>
</dbReference>
<dbReference type="InterPro" id="IPR013112">
    <property type="entry name" value="FAD-bd_8"/>
</dbReference>
<keyword evidence="5" id="KW-0249">Electron transport</keyword>
<evidence type="ECO:0000256" key="9">
    <source>
        <dbReference type="ARBA" id="ARBA00023136"/>
    </source>
</evidence>
<proteinExistence type="inferred from homology"/>
<dbReference type="PANTHER" id="PTHR32361:SF9">
    <property type="entry name" value="FERRIC REDUCTASE TRANSMEMBRANE COMPONENT 3-RELATED"/>
    <property type="match status" value="1"/>
</dbReference>
<dbReference type="AlphaFoldDB" id="A0A086SUX3"/>
<evidence type="ECO:0000256" key="11">
    <source>
        <dbReference type="SAM" id="Phobius"/>
    </source>
</evidence>
<keyword evidence="8" id="KW-0406">Ion transport</keyword>
<keyword evidence="10" id="KW-0325">Glycoprotein</keyword>
<dbReference type="Pfam" id="PF08022">
    <property type="entry name" value="FAD_binding_8"/>
    <property type="match status" value="1"/>
</dbReference>
<dbReference type="Proteomes" id="UP000029964">
    <property type="component" value="Unassembled WGS sequence"/>
</dbReference>
<dbReference type="InterPro" id="IPR051410">
    <property type="entry name" value="Ferric/Cupric_Reductase"/>
</dbReference>
<evidence type="ECO:0000256" key="2">
    <source>
        <dbReference type="ARBA" id="ARBA00006278"/>
    </source>
</evidence>
<reference evidence="15" key="1">
    <citation type="journal article" date="2014" name="Genome Announc.">
        <title>Genome sequence and annotation of Acremonium chrysogenum, producer of the beta-lactam antibiotic cephalosporin C.</title>
        <authorList>
            <person name="Terfehr D."/>
            <person name="Dahlmann T.A."/>
            <person name="Specht T."/>
            <person name="Zadra I."/>
            <person name="Kuernsteiner H."/>
            <person name="Kueck U."/>
        </authorList>
    </citation>
    <scope>NUCLEOTIDE SEQUENCE [LARGE SCALE GENOMIC DNA]</scope>
    <source>
        <strain evidence="15">ATCC 11550 / CBS 779.69 / DSM 880 / IAM 14645 / JCM 23072 / IMI 49137</strain>
    </source>
</reference>
<feature type="transmembrane region" description="Helical" evidence="11">
    <location>
        <begin position="384"/>
        <end position="407"/>
    </location>
</feature>
<accession>A0A086SUX3</accession>
<dbReference type="SFLD" id="SFLDG01168">
    <property type="entry name" value="Ferric_reductase_subgroup_(FRE"/>
    <property type="match status" value="1"/>
</dbReference>
<dbReference type="GO" id="GO:0006879">
    <property type="term" value="P:intracellular iron ion homeostasis"/>
    <property type="evidence" value="ECO:0007669"/>
    <property type="project" value="TreeGrafter"/>
</dbReference>
<keyword evidence="7" id="KW-0560">Oxidoreductase</keyword>
<dbReference type="CDD" id="cd06186">
    <property type="entry name" value="NOX_Duox_like_FAD_NADP"/>
    <property type="match status" value="1"/>
</dbReference>
<feature type="domain" description="FAD-binding FR-type" evidence="13">
    <location>
        <begin position="420"/>
        <end position="583"/>
    </location>
</feature>
<feature type="signal peptide" evidence="12">
    <location>
        <begin position="1"/>
        <end position="26"/>
    </location>
</feature>
<keyword evidence="9 11" id="KW-0472">Membrane</keyword>
<evidence type="ECO:0000256" key="6">
    <source>
        <dbReference type="ARBA" id="ARBA00022989"/>
    </source>
</evidence>
<feature type="transmembrane region" description="Helical" evidence="11">
    <location>
        <begin position="354"/>
        <end position="377"/>
    </location>
</feature>
<sequence>MRCAWSGFRLTPLLVLLLPTLAHSTADRTDHDIFCVESCSVALKKVWFGDTNRTEPHAAPRECYSNVPHLQSLYLCGGVYCGREAVDEGLAAVNQTCRDVVDRPLPSYDELIGNLTEEDIEGFPRFDVDGPSFEGPVKGPVLPTEGLVEIWIRTLAAQAYVHYYHRAYSWAMGLFWAAVVAIGVLARMVRSLEIRREESHLSPWGMWVKRIISTPASFGRRCAQDYGGWATVPPRLQSLIILLFIILNVGCSIHGYRIFEGHMYFASVTRQILRHVSDRTGIISFANFPLIWLFGMRNNVLLWLTGWDFGTYNNFHRWVARVATVQAVIHSIGYTALIFREGGWDYFAFWWTFWFWWAGQLATVLMCAILAFSVYWLRRQQYETFLLIHIGLSVLVLFTMLGHVSIFNGEYDVFVWVPVLIWAFDRVVRVARIAAFNPRFWKTTRAQVTFNPAADMIRLEVPFSSSMYRPRPGTFFYLSVLAGGDSNFWESHPFTVASTSNVGPEAVVNETTPLLEGGRCENTHVQAQQGAPTSDLGTEYMTFLIRPYDGFTSRLRDVAESQWPKPATVRMAVDGPYGRTLPLRRFHHVVFVVGGSGIVVPLSYIRQLTSSSPAGPPRVVHIHWSVRQRALAAEILQEPDLRRALTGSEKVRMNVYLTGGDDTVVAGGTCNDDVPDEGRVKWSYGRIDAASVVKEAVGEAADASLAVVACGPARMADDTRSATVEGMRDGKCRRIEYFEEGFQW</sequence>
<gene>
    <name evidence="14" type="ORF">ACRE_083880</name>
</gene>
<feature type="transmembrane region" description="Helical" evidence="11">
    <location>
        <begin position="318"/>
        <end position="339"/>
    </location>
</feature>
<evidence type="ECO:0000313" key="14">
    <source>
        <dbReference type="EMBL" id="KFH40905.1"/>
    </source>
</evidence>
<evidence type="ECO:0000256" key="4">
    <source>
        <dbReference type="ARBA" id="ARBA00022692"/>
    </source>
</evidence>
<dbReference type="HOGENOM" id="CLU_010365_1_0_1"/>
<keyword evidence="3" id="KW-0813">Transport</keyword>
<evidence type="ECO:0000256" key="8">
    <source>
        <dbReference type="ARBA" id="ARBA00023065"/>
    </source>
</evidence>
<organism evidence="14 15">
    <name type="scientific">Hapsidospora chrysogenum (strain ATCC 11550 / CBS 779.69 / DSM 880 / IAM 14645 / JCM 23072 / IMI 49137)</name>
    <name type="common">Acremonium chrysogenum</name>
    <dbReference type="NCBI Taxonomy" id="857340"/>
    <lineage>
        <taxon>Eukaryota</taxon>
        <taxon>Fungi</taxon>
        <taxon>Dikarya</taxon>
        <taxon>Ascomycota</taxon>
        <taxon>Pezizomycotina</taxon>
        <taxon>Sordariomycetes</taxon>
        <taxon>Hypocreomycetidae</taxon>
        <taxon>Hypocreales</taxon>
        <taxon>Bionectriaceae</taxon>
        <taxon>Hapsidospora</taxon>
    </lineage>
</organism>
<dbReference type="InterPro" id="IPR017927">
    <property type="entry name" value="FAD-bd_FR_type"/>
</dbReference>
<dbReference type="InterPro" id="IPR013121">
    <property type="entry name" value="Fe_red_NAD-bd_6"/>
</dbReference>
<feature type="chain" id="PRO_5001815105" evidence="12">
    <location>
        <begin position="27"/>
        <end position="744"/>
    </location>
</feature>
<dbReference type="InterPro" id="IPR013130">
    <property type="entry name" value="Fe3_Rdtase_TM_dom"/>
</dbReference>
<dbReference type="PROSITE" id="PS51384">
    <property type="entry name" value="FAD_FR"/>
    <property type="match status" value="1"/>
</dbReference>
<feature type="transmembrane region" description="Helical" evidence="11">
    <location>
        <begin position="279"/>
        <end position="297"/>
    </location>
</feature>
<dbReference type="Pfam" id="PF08030">
    <property type="entry name" value="NAD_binding_6"/>
    <property type="match status" value="1"/>
</dbReference>